<dbReference type="InterPro" id="IPR014720">
    <property type="entry name" value="dsRBD_dom"/>
</dbReference>
<evidence type="ECO:0000313" key="5">
    <source>
        <dbReference type="EMBL" id="CAJ1964220.1"/>
    </source>
</evidence>
<dbReference type="PANTHER" id="PTHR46031:SF31">
    <property type="entry name" value="DOUBLE-STRANDED RNA-BINDING PROTEIN 1-LIKE"/>
    <property type="match status" value="1"/>
</dbReference>
<dbReference type="PROSITE" id="PS50137">
    <property type="entry name" value="DS_RBD"/>
    <property type="match status" value="2"/>
</dbReference>
<gene>
    <name evidence="5" type="ORF">AYBTSS11_LOCUS20196</name>
</gene>
<keyword evidence="2 3" id="KW-0694">RNA-binding</keyword>
<dbReference type="GO" id="GO:0003723">
    <property type="term" value="F:RNA binding"/>
    <property type="evidence" value="ECO:0007669"/>
    <property type="project" value="UniProtKB-UniRule"/>
</dbReference>
<dbReference type="Gramene" id="rna-AYBTSS11_LOCUS20196">
    <property type="protein sequence ID" value="CAJ1964220.1"/>
    <property type="gene ID" value="gene-AYBTSS11_LOCUS20196"/>
</dbReference>
<evidence type="ECO:0000256" key="1">
    <source>
        <dbReference type="ARBA" id="ARBA00022737"/>
    </source>
</evidence>
<keyword evidence="6" id="KW-1185">Reference proteome</keyword>
<dbReference type="Pfam" id="PF00035">
    <property type="entry name" value="dsrm"/>
    <property type="match status" value="2"/>
</dbReference>
<evidence type="ECO:0000313" key="6">
    <source>
        <dbReference type="Proteomes" id="UP001189624"/>
    </source>
</evidence>
<dbReference type="PANTHER" id="PTHR46031">
    <property type="match status" value="1"/>
</dbReference>
<dbReference type="AlphaFoldDB" id="A0AA86VSV2"/>
<protein>
    <recommendedName>
        <fullName evidence="4">DRBM domain-containing protein</fullName>
    </recommendedName>
</protein>
<dbReference type="EMBL" id="OY731403">
    <property type="protein sequence ID" value="CAJ1964220.1"/>
    <property type="molecule type" value="Genomic_DNA"/>
</dbReference>
<dbReference type="SUPFAM" id="SSF54768">
    <property type="entry name" value="dsRNA-binding domain-like"/>
    <property type="match status" value="2"/>
</dbReference>
<accession>A0AA86VSV2</accession>
<dbReference type="SMART" id="SM00358">
    <property type="entry name" value="DSRM"/>
    <property type="match status" value="2"/>
</dbReference>
<name>A0AA86VSV2_9FABA</name>
<dbReference type="Gene3D" id="3.30.160.20">
    <property type="match status" value="2"/>
</dbReference>
<dbReference type="Proteomes" id="UP001189624">
    <property type="component" value="Chromosome 6"/>
</dbReference>
<keyword evidence="1" id="KW-0677">Repeat</keyword>
<feature type="domain" description="DRBM" evidence="4">
    <location>
        <begin position="186"/>
        <end position="254"/>
    </location>
</feature>
<sequence>MYKTKLQELCHQRRWGLPKYSAVKDGPDHIPSFKASVYVNGVSFTSSSASSSLKEAKNQAAMLVPLLFFLDEDDGLEIYDSFVMVLASDHCSFPFQHLTTSINSILGMDCIHKNQLPNNARMNSLDSSVFACKTEDLPPANDFKTTVLVNGQSIESPSFSNTIKETNQASHLMSLLPDFFKGDSDSFKTKLMKLTEKESCRMPTYKTMQTGSFHMPTFFSTLEVEGVEFHGKGCRSKKDAEEDAAKIAYIALKQCGLNMYTAFSPSQIEHKSVLSILNSDIVKCIQNVKLEDLNETLLANVKVSNEEVQNSSFLQSPDE</sequence>
<evidence type="ECO:0000256" key="2">
    <source>
        <dbReference type="ARBA" id="ARBA00022884"/>
    </source>
</evidence>
<organism evidence="5 6">
    <name type="scientific">Sphenostylis stenocarpa</name>
    <dbReference type="NCBI Taxonomy" id="92480"/>
    <lineage>
        <taxon>Eukaryota</taxon>
        <taxon>Viridiplantae</taxon>
        <taxon>Streptophyta</taxon>
        <taxon>Embryophyta</taxon>
        <taxon>Tracheophyta</taxon>
        <taxon>Spermatophyta</taxon>
        <taxon>Magnoliopsida</taxon>
        <taxon>eudicotyledons</taxon>
        <taxon>Gunneridae</taxon>
        <taxon>Pentapetalae</taxon>
        <taxon>rosids</taxon>
        <taxon>fabids</taxon>
        <taxon>Fabales</taxon>
        <taxon>Fabaceae</taxon>
        <taxon>Papilionoideae</taxon>
        <taxon>50 kb inversion clade</taxon>
        <taxon>NPAAA clade</taxon>
        <taxon>indigoferoid/millettioid clade</taxon>
        <taxon>Phaseoleae</taxon>
        <taxon>Sphenostylis</taxon>
    </lineage>
</organism>
<evidence type="ECO:0000256" key="3">
    <source>
        <dbReference type="PROSITE-ProRule" id="PRU00266"/>
    </source>
</evidence>
<proteinExistence type="predicted"/>
<evidence type="ECO:0000259" key="4">
    <source>
        <dbReference type="PROSITE" id="PS50137"/>
    </source>
</evidence>
<reference evidence="5" key="1">
    <citation type="submission" date="2023-10" db="EMBL/GenBank/DDBJ databases">
        <authorList>
            <person name="Domelevo Entfellner J.-B."/>
        </authorList>
    </citation>
    <scope>NUCLEOTIDE SEQUENCE</scope>
</reference>
<feature type="domain" description="DRBM" evidence="4">
    <location>
        <begin position="1"/>
        <end position="61"/>
    </location>
</feature>